<dbReference type="EMBL" id="GBXM01026922">
    <property type="protein sequence ID" value="JAH81655.1"/>
    <property type="molecule type" value="Transcribed_RNA"/>
</dbReference>
<sequence>MHGWNSFTNCSGNLLQLCHVRWTCLYTAVFRSHHRFPV</sequence>
<reference evidence="1" key="2">
    <citation type="journal article" date="2015" name="Fish Shellfish Immunol.">
        <title>Early steps in the European eel (Anguilla anguilla)-Vibrio vulnificus interaction in the gills: Role of the RtxA13 toxin.</title>
        <authorList>
            <person name="Callol A."/>
            <person name="Pajuelo D."/>
            <person name="Ebbesson L."/>
            <person name="Teles M."/>
            <person name="MacKenzie S."/>
            <person name="Amaro C."/>
        </authorList>
    </citation>
    <scope>NUCLEOTIDE SEQUENCE</scope>
</reference>
<reference evidence="1" key="1">
    <citation type="submission" date="2014-11" db="EMBL/GenBank/DDBJ databases">
        <authorList>
            <person name="Amaro Gonzalez C."/>
        </authorList>
    </citation>
    <scope>NUCLEOTIDE SEQUENCE</scope>
</reference>
<evidence type="ECO:0000313" key="1">
    <source>
        <dbReference type="EMBL" id="JAH81655.1"/>
    </source>
</evidence>
<proteinExistence type="predicted"/>
<protein>
    <submittedName>
        <fullName evidence="1">Uncharacterized protein</fullName>
    </submittedName>
</protein>
<accession>A0A0E9VWH0</accession>
<name>A0A0E9VWH0_ANGAN</name>
<dbReference type="AlphaFoldDB" id="A0A0E9VWH0"/>
<organism evidence="1">
    <name type="scientific">Anguilla anguilla</name>
    <name type="common">European freshwater eel</name>
    <name type="synonym">Muraena anguilla</name>
    <dbReference type="NCBI Taxonomy" id="7936"/>
    <lineage>
        <taxon>Eukaryota</taxon>
        <taxon>Metazoa</taxon>
        <taxon>Chordata</taxon>
        <taxon>Craniata</taxon>
        <taxon>Vertebrata</taxon>
        <taxon>Euteleostomi</taxon>
        <taxon>Actinopterygii</taxon>
        <taxon>Neopterygii</taxon>
        <taxon>Teleostei</taxon>
        <taxon>Anguilliformes</taxon>
        <taxon>Anguillidae</taxon>
        <taxon>Anguilla</taxon>
    </lineage>
</organism>